<evidence type="ECO:0000256" key="1">
    <source>
        <dbReference type="ARBA" id="ARBA00022980"/>
    </source>
</evidence>
<protein>
    <recommendedName>
        <fullName evidence="3">Small ribosomal subunit protein bS16</fullName>
    </recommendedName>
</protein>
<evidence type="ECO:0000313" key="6">
    <source>
        <dbReference type="Proteomes" id="UP000184932"/>
    </source>
</evidence>
<dbReference type="GO" id="GO:0005737">
    <property type="term" value="C:cytoplasm"/>
    <property type="evidence" value="ECO:0007669"/>
    <property type="project" value="UniProtKB-ARBA"/>
</dbReference>
<dbReference type="EMBL" id="FSRL01000001">
    <property type="protein sequence ID" value="SIN75154.1"/>
    <property type="molecule type" value="Genomic_DNA"/>
</dbReference>
<dbReference type="GO" id="GO:0015935">
    <property type="term" value="C:small ribosomal subunit"/>
    <property type="evidence" value="ECO:0007669"/>
    <property type="project" value="TreeGrafter"/>
</dbReference>
<dbReference type="GO" id="GO:0003735">
    <property type="term" value="F:structural constituent of ribosome"/>
    <property type="evidence" value="ECO:0007669"/>
    <property type="project" value="InterPro"/>
</dbReference>
<proteinExistence type="inferred from homology"/>
<dbReference type="Gene3D" id="3.30.1320.10">
    <property type="match status" value="1"/>
</dbReference>
<feature type="compositionally biased region" description="Basic and acidic residues" evidence="4">
    <location>
        <begin position="98"/>
        <end position="108"/>
    </location>
</feature>
<keyword evidence="6" id="KW-1185">Reference proteome</keyword>
<dbReference type="PANTHER" id="PTHR12919:SF20">
    <property type="entry name" value="SMALL RIBOSOMAL SUBUNIT PROTEIN BS16M"/>
    <property type="match status" value="1"/>
</dbReference>
<dbReference type="Proteomes" id="UP000184932">
    <property type="component" value="Unassembled WGS sequence"/>
</dbReference>
<reference evidence="6" key="1">
    <citation type="submission" date="2016-11" db="EMBL/GenBank/DDBJ databases">
        <authorList>
            <person name="Varghese N."/>
            <person name="Submissions S."/>
        </authorList>
    </citation>
    <scope>NUCLEOTIDE SEQUENCE [LARGE SCALE GENOMIC DNA]</scope>
    <source>
        <strain evidence="6">DSM 29440</strain>
    </source>
</reference>
<organism evidence="5 6">
    <name type="scientific">Vannielia litorea</name>
    <dbReference type="NCBI Taxonomy" id="1217970"/>
    <lineage>
        <taxon>Bacteria</taxon>
        <taxon>Pseudomonadati</taxon>
        <taxon>Pseudomonadota</taxon>
        <taxon>Alphaproteobacteria</taxon>
        <taxon>Rhodobacterales</taxon>
        <taxon>Paracoccaceae</taxon>
        <taxon>Vannielia</taxon>
    </lineage>
</organism>
<name>A0A1N6DWT4_9RHOB</name>
<feature type="region of interest" description="Disordered" evidence="4">
    <location>
        <begin position="82"/>
        <end position="140"/>
    </location>
</feature>
<dbReference type="HAMAP" id="MF_00385">
    <property type="entry name" value="Ribosomal_bS16"/>
    <property type="match status" value="1"/>
</dbReference>
<evidence type="ECO:0000313" key="5">
    <source>
        <dbReference type="EMBL" id="SIN75154.1"/>
    </source>
</evidence>
<dbReference type="PANTHER" id="PTHR12919">
    <property type="entry name" value="30S RIBOSOMAL PROTEIN S16"/>
    <property type="match status" value="1"/>
</dbReference>
<dbReference type="Pfam" id="PF00886">
    <property type="entry name" value="Ribosomal_S16"/>
    <property type="match status" value="1"/>
</dbReference>
<dbReference type="InterPro" id="IPR023803">
    <property type="entry name" value="Ribosomal_bS16_dom_sf"/>
</dbReference>
<evidence type="ECO:0000256" key="2">
    <source>
        <dbReference type="ARBA" id="ARBA00023274"/>
    </source>
</evidence>
<dbReference type="InterPro" id="IPR000307">
    <property type="entry name" value="Ribosomal_bS16"/>
</dbReference>
<evidence type="ECO:0000256" key="4">
    <source>
        <dbReference type="SAM" id="MobiDB-lite"/>
    </source>
</evidence>
<comment type="similarity">
    <text evidence="3">Belongs to the bacterial ribosomal protein bS16 family.</text>
</comment>
<dbReference type="OrthoDB" id="9807878at2"/>
<dbReference type="AlphaFoldDB" id="A0A1N6DWT4"/>
<dbReference type="NCBIfam" id="TIGR00002">
    <property type="entry name" value="S16"/>
    <property type="match status" value="1"/>
</dbReference>
<gene>
    <name evidence="3" type="primary">rpsP</name>
    <name evidence="5" type="ORF">SAMN05444002_0085</name>
</gene>
<dbReference type="GO" id="GO:0006412">
    <property type="term" value="P:translation"/>
    <property type="evidence" value="ECO:0007669"/>
    <property type="project" value="UniProtKB-UniRule"/>
</dbReference>
<accession>A0A1N6DWT4</accession>
<keyword evidence="2 3" id="KW-0687">Ribonucleoprotein</keyword>
<evidence type="ECO:0000256" key="3">
    <source>
        <dbReference type="HAMAP-Rule" id="MF_00385"/>
    </source>
</evidence>
<feature type="compositionally biased region" description="Low complexity" evidence="4">
    <location>
        <begin position="109"/>
        <end position="124"/>
    </location>
</feature>
<keyword evidence="1 3" id="KW-0689">Ribosomal protein</keyword>
<dbReference type="RefSeq" id="WP_074254313.1">
    <property type="nucleotide sequence ID" value="NZ_FSRL01000001.1"/>
</dbReference>
<sequence length="140" mass="15111">MAMKIRLARGGSKKRPFYSIVAADSRMPRDGRFKEKLGTYNPLLAKDSEDRVKMNMERVQFWLDQGAQPTDRVARMLEAAGVLAKKERNNPNKGKPGKAAEERAESKAAKAAKAAEAAAAPAEAPAEEPAEEAAAEASAE</sequence>
<dbReference type="SUPFAM" id="SSF54565">
    <property type="entry name" value="Ribosomal protein S16"/>
    <property type="match status" value="1"/>
</dbReference>
<feature type="compositionally biased region" description="Acidic residues" evidence="4">
    <location>
        <begin position="125"/>
        <end position="140"/>
    </location>
</feature>
<dbReference type="STRING" id="1217970.SAMN05444002_0085"/>